<proteinExistence type="predicted"/>
<organism evidence="2 3">
    <name type="scientific">Trichogramma kaykai</name>
    <dbReference type="NCBI Taxonomy" id="54128"/>
    <lineage>
        <taxon>Eukaryota</taxon>
        <taxon>Metazoa</taxon>
        <taxon>Ecdysozoa</taxon>
        <taxon>Arthropoda</taxon>
        <taxon>Hexapoda</taxon>
        <taxon>Insecta</taxon>
        <taxon>Pterygota</taxon>
        <taxon>Neoptera</taxon>
        <taxon>Endopterygota</taxon>
        <taxon>Hymenoptera</taxon>
        <taxon>Apocrita</taxon>
        <taxon>Proctotrupomorpha</taxon>
        <taxon>Chalcidoidea</taxon>
        <taxon>Trichogrammatidae</taxon>
        <taxon>Trichogramma</taxon>
    </lineage>
</organism>
<protein>
    <submittedName>
        <fullName evidence="2">Uncharacterized protein</fullName>
    </submittedName>
</protein>
<feature type="region of interest" description="Disordered" evidence="1">
    <location>
        <begin position="1"/>
        <end position="26"/>
    </location>
</feature>
<comment type="caution">
    <text evidence="2">The sequence shown here is derived from an EMBL/GenBank/DDBJ whole genome shotgun (WGS) entry which is preliminary data.</text>
</comment>
<evidence type="ECO:0000313" key="3">
    <source>
        <dbReference type="Proteomes" id="UP001627154"/>
    </source>
</evidence>
<reference evidence="2 3" key="1">
    <citation type="journal article" date="2024" name="bioRxiv">
        <title>A reference genome for Trichogramma kaykai: A tiny desert-dwelling parasitoid wasp with competing sex-ratio distorters.</title>
        <authorList>
            <person name="Culotta J."/>
            <person name="Lindsey A.R."/>
        </authorList>
    </citation>
    <scope>NUCLEOTIDE SEQUENCE [LARGE SCALE GENOMIC DNA]</scope>
    <source>
        <strain evidence="2 3">KSX58</strain>
    </source>
</reference>
<dbReference type="EMBL" id="JBJJXI010000175">
    <property type="protein sequence ID" value="KAL3384268.1"/>
    <property type="molecule type" value="Genomic_DNA"/>
</dbReference>
<dbReference type="AlphaFoldDB" id="A0ABD2VUB6"/>
<evidence type="ECO:0000313" key="2">
    <source>
        <dbReference type="EMBL" id="KAL3384268.1"/>
    </source>
</evidence>
<dbReference type="Proteomes" id="UP001627154">
    <property type="component" value="Unassembled WGS sequence"/>
</dbReference>
<accession>A0ABD2VUB6</accession>
<evidence type="ECO:0000256" key="1">
    <source>
        <dbReference type="SAM" id="MobiDB-lite"/>
    </source>
</evidence>
<sequence length="87" mass="9644">MSNSRIRRSVAPPSRSGIIRTKSMPPLTTHNSCSRLLYIYAERPALPPPTPLQPAAEKRLRREIGCSSSIHGTLLAARVVFCTKNFI</sequence>
<name>A0ABD2VUB6_9HYME</name>
<keyword evidence="3" id="KW-1185">Reference proteome</keyword>
<gene>
    <name evidence="2" type="ORF">TKK_019876</name>
</gene>